<keyword evidence="2" id="KW-0812">Transmembrane</keyword>
<dbReference type="OrthoDB" id="9154001at2"/>
<dbReference type="AlphaFoldDB" id="A0A318TCW5"/>
<feature type="compositionally biased region" description="Polar residues" evidence="1">
    <location>
        <begin position="352"/>
        <end position="363"/>
    </location>
</feature>
<evidence type="ECO:0000256" key="1">
    <source>
        <dbReference type="SAM" id="MobiDB-lite"/>
    </source>
</evidence>
<comment type="caution">
    <text evidence="3">The sequence shown here is derived from an EMBL/GenBank/DDBJ whole genome shotgun (WGS) entry which is preliminary data.</text>
</comment>
<protein>
    <submittedName>
        <fullName evidence="3">Uncharacterized protein</fullName>
    </submittedName>
</protein>
<organism evidence="3 4">
    <name type="scientific">Rhodopseudomonas faecalis</name>
    <dbReference type="NCBI Taxonomy" id="99655"/>
    <lineage>
        <taxon>Bacteria</taxon>
        <taxon>Pseudomonadati</taxon>
        <taxon>Pseudomonadota</taxon>
        <taxon>Alphaproteobacteria</taxon>
        <taxon>Hyphomicrobiales</taxon>
        <taxon>Nitrobacteraceae</taxon>
        <taxon>Rhodopseudomonas</taxon>
    </lineage>
</organism>
<keyword evidence="2" id="KW-1133">Transmembrane helix</keyword>
<keyword evidence="2" id="KW-0472">Membrane</keyword>
<feature type="transmembrane region" description="Helical" evidence="2">
    <location>
        <begin position="264"/>
        <end position="283"/>
    </location>
</feature>
<feature type="transmembrane region" description="Helical" evidence="2">
    <location>
        <begin position="289"/>
        <end position="307"/>
    </location>
</feature>
<dbReference type="RefSeq" id="WP_110781124.1">
    <property type="nucleotide sequence ID" value="NZ_QJTI01000012.1"/>
</dbReference>
<keyword evidence="4" id="KW-1185">Reference proteome</keyword>
<reference evidence="3 4" key="1">
    <citation type="submission" date="2018-06" db="EMBL/GenBank/DDBJ databases">
        <title>Genomic Encyclopedia of Archaeal and Bacterial Type Strains, Phase II (KMG-II): from individual species to whole genera.</title>
        <authorList>
            <person name="Goeker M."/>
        </authorList>
    </citation>
    <scope>NUCLEOTIDE SEQUENCE [LARGE SCALE GENOMIC DNA]</scope>
    <source>
        <strain evidence="3 4">JCM 11668</strain>
    </source>
</reference>
<dbReference type="Proteomes" id="UP000248148">
    <property type="component" value="Unassembled WGS sequence"/>
</dbReference>
<proteinExistence type="predicted"/>
<evidence type="ECO:0000313" key="4">
    <source>
        <dbReference type="Proteomes" id="UP000248148"/>
    </source>
</evidence>
<accession>A0A318TCW5</accession>
<dbReference type="EMBL" id="QJTI01000012">
    <property type="protein sequence ID" value="PYF02403.1"/>
    <property type="molecule type" value="Genomic_DNA"/>
</dbReference>
<name>A0A318TCW5_9BRAD</name>
<gene>
    <name evidence="3" type="ORF">BJ122_11264</name>
</gene>
<evidence type="ECO:0000256" key="2">
    <source>
        <dbReference type="SAM" id="Phobius"/>
    </source>
</evidence>
<sequence length="363" mass="39692">MPDHLAAYFAGSSRDAAVHPLTHHEILSLIAPFTRRGRQADLEASNRSERRLCFKPVEHSTLGVTSGSAQEVLTLENTRGKQFRLIRTVTLDHGLAATLQVDGDDPDALLTKIESIAPQRQFRSIEGVDVAFSYQLTNPDSREPPMLELTRGVATVAGIQVVLKADTVKGYPVAIELTPDVAGPVDLPDDLLAVIGWGWSPLRKSRGGWNGTLKARGREPQRSRELEMKMEKAVGHMARTLAQPPSQFHETLRRARWAVTFRRGIPLLFFIGLMALAGGLTMIEMPQDSIWNLLLMGAPPLLLFAAFSMRDTPPLEIPPLPRRFKTDAWQLGSPAAPAMAAVPVATGRDPTSPASTPVSERDA</sequence>
<evidence type="ECO:0000313" key="3">
    <source>
        <dbReference type="EMBL" id="PYF02403.1"/>
    </source>
</evidence>
<feature type="region of interest" description="Disordered" evidence="1">
    <location>
        <begin position="340"/>
        <end position="363"/>
    </location>
</feature>